<dbReference type="PANTHER" id="PTHR43279:SF1">
    <property type="entry name" value="CATECHOL-2,3-DIOXYGENASE"/>
    <property type="match status" value="1"/>
</dbReference>
<dbReference type="EMBL" id="CP022983">
    <property type="protein sequence ID" value="ASV68663.1"/>
    <property type="molecule type" value="Genomic_DNA"/>
</dbReference>
<dbReference type="Proteomes" id="UP000215137">
    <property type="component" value="Chromosome"/>
</dbReference>
<dbReference type="PANTHER" id="PTHR43279">
    <property type="entry name" value="CATECHOL-2,3-DIOXYGENASE"/>
    <property type="match status" value="1"/>
</dbReference>
<dbReference type="OrthoDB" id="2703022at2"/>
<sequence length="214" mass="24505">MQIKELTIYVGNYNETRKFYEEVMGLNVYKESKQQITFQVGTSLLTIQEEIEQASFYHFAINIPPNLLQSAKVWLSNRVKLAMEEGEDEADFKEAKAKAIYFEDPSGNIVELIARKTSAVASESHFHKAHFLNISEVGIATNHIIELAQQLQDKGIPVRNNESIKHQKYLNFFGEYDDGVYIIVAPVGRRWIFSNKYAKEAPIVIRTDRGTIQS</sequence>
<proteinExistence type="predicted"/>
<evidence type="ECO:0000313" key="3">
    <source>
        <dbReference type="Proteomes" id="UP000215137"/>
    </source>
</evidence>
<reference evidence="2 3" key="1">
    <citation type="submission" date="2017-08" db="EMBL/GenBank/DDBJ databases">
        <title>Complete Genome Sequence of Bacillus kochii Oregon-R-modENCODE STRAIN BDGP4, isolated from Drosophila melanogaster gut.</title>
        <authorList>
            <person name="Wan K.H."/>
            <person name="Yu C."/>
            <person name="Park S."/>
            <person name="Hammonds A.S."/>
            <person name="Booth B.W."/>
            <person name="Celniker S.E."/>
        </authorList>
    </citation>
    <scope>NUCLEOTIDE SEQUENCE [LARGE SCALE GENOMIC DNA]</scope>
    <source>
        <strain evidence="2 3">BDGP4</strain>
    </source>
</reference>
<dbReference type="RefSeq" id="WP_095372233.1">
    <property type="nucleotide sequence ID" value="NZ_CP022983.1"/>
</dbReference>
<keyword evidence="3" id="KW-1185">Reference proteome</keyword>
<dbReference type="InterPro" id="IPR037523">
    <property type="entry name" value="VOC_core"/>
</dbReference>
<dbReference type="Pfam" id="PF18711">
    <property type="entry name" value="TxDE"/>
    <property type="match status" value="1"/>
</dbReference>
<accession>A0A248TKC8</accession>
<dbReference type="InterPro" id="IPR029068">
    <property type="entry name" value="Glyas_Bleomycin-R_OHBP_Dase"/>
</dbReference>
<dbReference type="AlphaFoldDB" id="A0A248TKC8"/>
<dbReference type="InterPro" id="IPR040553">
    <property type="entry name" value="TxDE"/>
</dbReference>
<dbReference type="SUPFAM" id="SSF54593">
    <property type="entry name" value="Glyoxalase/Bleomycin resistance protein/Dihydroxybiphenyl dioxygenase"/>
    <property type="match status" value="1"/>
</dbReference>
<evidence type="ECO:0000259" key="1">
    <source>
        <dbReference type="PROSITE" id="PS51819"/>
    </source>
</evidence>
<dbReference type="PROSITE" id="PS51819">
    <property type="entry name" value="VOC"/>
    <property type="match status" value="1"/>
</dbReference>
<dbReference type="SMR" id="A0A248TKC8"/>
<protein>
    <recommendedName>
        <fullName evidence="1">VOC domain-containing protein</fullName>
    </recommendedName>
</protein>
<name>A0A248TKC8_9BACI</name>
<dbReference type="KEGG" id="bko:CKF48_16045"/>
<evidence type="ECO:0000313" key="2">
    <source>
        <dbReference type="EMBL" id="ASV68663.1"/>
    </source>
</evidence>
<dbReference type="Gene3D" id="3.10.180.10">
    <property type="entry name" value="2,3-Dihydroxybiphenyl 1,2-Dioxygenase, domain 1"/>
    <property type="match status" value="1"/>
</dbReference>
<gene>
    <name evidence="2" type="ORF">CKF48_16045</name>
</gene>
<feature type="domain" description="VOC" evidence="1">
    <location>
        <begin position="2"/>
        <end position="115"/>
    </location>
</feature>
<organism evidence="2 3">
    <name type="scientific">Cytobacillus kochii</name>
    <dbReference type="NCBI Taxonomy" id="859143"/>
    <lineage>
        <taxon>Bacteria</taxon>
        <taxon>Bacillati</taxon>
        <taxon>Bacillota</taxon>
        <taxon>Bacilli</taxon>
        <taxon>Bacillales</taxon>
        <taxon>Bacillaceae</taxon>
        <taxon>Cytobacillus</taxon>
    </lineage>
</organism>